<protein>
    <submittedName>
        <fullName evidence="1">Uncharacterized protein</fullName>
    </submittedName>
</protein>
<gene>
    <name evidence="1" type="ORF">UFOVP398_49</name>
</gene>
<reference evidence="1" key="1">
    <citation type="submission" date="2020-04" db="EMBL/GenBank/DDBJ databases">
        <authorList>
            <person name="Chiriac C."/>
            <person name="Salcher M."/>
            <person name="Ghai R."/>
            <person name="Kavagutti S V."/>
        </authorList>
    </citation>
    <scope>NUCLEOTIDE SEQUENCE</scope>
</reference>
<evidence type="ECO:0000313" key="1">
    <source>
        <dbReference type="EMBL" id="CAB4140550.1"/>
    </source>
</evidence>
<proteinExistence type="predicted"/>
<organism evidence="1">
    <name type="scientific">uncultured Caudovirales phage</name>
    <dbReference type="NCBI Taxonomy" id="2100421"/>
    <lineage>
        <taxon>Viruses</taxon>
        <taxon>Duplodnaviria</taxon>
        <taxon>Heunggongvirae</taxon>
        <taxon>Uroviricota</taxon>
        <taxon>Caudoviricetes</taxon>
        <taxon>Peduoviridae</taxon>
        <taxon>Maltschvirus</taxon>
        <taxon>Maltschvirus maltsch</taxon>
    </lineage>
</organism>
<accession>A0A6J5M634</accession>
<sequence>MIRNCYPHPAYLPNGRRGPIGQWAELAAKMSRVDVQRVDTIMQAKALVRAVQNRFGRAGMRRQPDGSYLVGVTPP</sequence>
<dbReference type="EMBL" id="LR796376">
    <property type="protein sequence ID" value="CAB4140550.1"/>
    <property type="molecule type" value="Genomic_DNA"/>
</dbReference>
<name>A0A6J5M634_9CAUD</name>